<dbReference type="SUPFAM" id="SSF50249">
    <property type="entry name" value="Nucleic acid-binding proteins"/>
    <property type="match status" value="1"/>
</dbReference>
<comment type="similarity">
    <text evidence="6">Belongs to the RuvA family.</text>
</comment>
<keyword evidence="1 6" id="KW-0963">Cytoplasm</keyword>
<dbReference type="Pfam" id="PF01330">
    <property type="entry name" value="RuvA_N"/>
    <property type="match status" value="1"/>
</dbReference>
<dbReference type="SUPFAM" id="SSF46929">
    <property type="entry name" value="DNA helicase RuvA subunit, C-terminal domain"/>
    <property type="match status" value="1"/>
</dbReference>
<dbReference type="Pfam" id="PF14520">
    <property type="entry name" value="HHH_5"/>
    <property type="match status" value="1"/>
</dbReference>
<comment type="subunit">
    <text evidence="6">Homotetramer. Forms an RuvA(8)-RuvB(12)-Holliday junction (HJ) complex. HJ DNA is sandwiched between 2 RuvA tetramers; dsDNA enters through RuvA and exits via RuvB. An RuvB hexamer assembles on each DNA strand where it exits the tetramer. Each RuvB hexamer is contacted by two RuvA subunits (via domain III) on 2 adjacent RuvB subunits; this complex drives branch migration. In the full resolvosome a probable DNA-RuvA(4)-RuvB(12)-RuvC(2) complex forms which resolves the HJ.</text>
</comment>
<evidence type="ECO:0000256" key="5">
    <source>
        <dbReference type="ARBA" id="ARBA00023204"/>
    </source>
</evidence>
<evidence type="ECO:0000256" key="2">
    <source>
        <dbReference type="ARBA" id="ARBA00022763"/>
    </source>
</evidence>
<dbReference type="Gene3D" id="1.10.150.20">
    <property type="entry name" value="5' to 3' exonuclease, C-terminal subdomain"/>
    <property type="match status" value="1"/>
</dbReference>
<evidence type="ECO:0000313" key="9">
    <source>
        <dbReference type="EMBL" id="MBE4748710.1"/>
    </source>
</evidence>
<dbReference type="CDD" id="cd14332">
    <property type="entry name" value="UBA_RuvA_C"/>
    <property type="match status" value="1"/>
</dbReference>
<dbReference type="InterPro" id="IPR013849">
    <property type="entry name" value="DNA_helicase_Holl-junc_RuvA_I"/>
</dbReference>
<name>A0ABR9PLD9_9BACT</name>
<evidence type="ECO:0000256" key="6">
    <source>
        <dbReference type="HAMAP-Rule" id="MF_00031"/>
    </source>
</evidence>
<comment type="caution">
    <text evidence="6">Lacks conserved residue(s) required for the propagation of feature annotation.</text>
</comment>
<dbReference type="SUPFAM" id="SSF47781">
    <property type="entry name" value="RuvA domain 2-like"/>
    <property type="match status" value="1"/>
</dbReference>
<feature type="domain" description="DNA helicase Holliday junction RuvA type" evidence="7">
    <location>
        <begin position="1"/>
        <end position="62"/>
    </location>
</feature>
<feature type="region of interest" description="Flexible linker" evidence="6">
    <location>
        <begin position="140"/>
        <end position="152"/>
    </location>
</feature>
<comment type="function">
    <text evidence="6">The RuvA-RuvB-RuvC complex processes Holliday junction (HJ) DNA during genetic recombination and DNA repair, while the RuvA-RuvB complex plays an important role in the rescue of blocked DNA replication forks via replication fork reversal (RFR). RuvA specifically binds to HJ cruciform DNA, conferring on it an open structure. The RuvB hexamer acts as an ATP-dependent pump, pulling dsDNA into and through the RuvAB complex. HJ branch migration allows RuvC to scan DNA until it finds its consensus sequence, where it cleaves and resolves the cruciform DNA.</text>
</comment>
<reference evidence="9 10" key="1">
    <citation type="submission" date="2020-02" db="EMBL/GenBank/DDBJ databases">
        <authorList>
            <person name="Babadi Z.K."/>
            <person name="Risdian C."/>
            <person name="Ebrahimipour G.H."/>
            <person name="Wink J."/>
        </authorList>
    </citation>
    <scope>NUCLEOTIDE SEQUENCE [LARGE SCALE GENOMIC DNA]</scope>
    <source>
        <strain evidence="9 10">ZKHCc1 1396</strain>
    </source>
</reference>
<sequence>MIARLRGNVLEKGPEDAVIDVQGVGYRVNLSSISLGKLPAEGQPVDVRIRTVVREDAFDLFGFLSVQEEELFQLLNSVSRIGPRMALGVLSGMEVGELIAALARGEVARLAKIHGVGKKTAERLVLELKDKVKNIHTEAVARGTAAPMPAAPSGTKADLISALLNLGYKQPQAEKAADVASERLGPDATFQVLFRDALKVLRSTP</sequence>
<dbReference type="NCBIfam" id="TIGR00084">
    <property type="entry name" value="ruvA"/>
    <property type="match status" value="1"/>
</dbReference>
<comment type="subcellular location">
    <subcellularLocation>
        <location evidence="6">Cytoplasm</location>
    </subcellularLocation>
</comment>
<evidence type="ECO:0000256" key="1">
    <source>
        <dbReference type="ARBA" id="ARBA00022490"/>
    </source>
</evidence>
<evidence type="ECO:0000256" key="4">
    <source>
        <dbReference type="ARBA" id="ARBA00023172"/>
    </source>
</evidence>
<proteinExistence type="inferred from homology"/>
<dbReference type="InterPro" id="IPR036267">
    <property type="entry name" value="RuvA_C_sf"/>
</dbReference>
<evidence type="ECO:0000256" key="3">
    <source>
        <dbReference type="ARBA" id="ARBA00023125"/>
    </source>
</evidence>
<evidence type="ECO:0000259" key="8">
    <source>
        <dbReference type="Pfam" id="PF07499"/>
    </source>
</evidence>
<feature type="region of interest" description="Domain III" evidence="6">
    <location>
        <begin position="153"/>
        <end position="205"/>
    </location>
</feature>
<dbReference type="Proteomes" id="UP001516472">
    <property type="component" value="Unassembled WGS sequence"/>
</dbReference>
<organism evidence="9 10">
    <name type="scientific">Corallococcus soli</name>
    <dbReference type="NCBI Taxonomy" id="2710757"/>
    <lineage>
        <taxon>Bacteria</taxon>
        <taxon>Pseudomonadati</taxon>
        <taxon>Myxococcota</taxon>
        <taxon>Myxococcia</taxon>
        <taxon>Myxococcales</taxon>
        <taxon>Cystobacterineae</taxon>
        <taxon>Myxococcaceae</taxon>
        <taxon>Corallococcus</taxon>
    </lineage>
</organism>
<keyword evidence="10" id="KW-1185">Reference proteome</keyword>
<dbReference type="InterPro" id="IPR012340">
    <property type="entry name" value="NA-bd_OB-fold"/>
</dbReference>
<dbReference type="Pfam" id="PF07499">
    <property type="entry name" value="RuvA_C"/>
    <property type="match status" value="1"/>
</dbReference>
<evidence type="ECO:0000313" key="10">
    <source>
        <dbReference type="Proteomes" id="UP001516472"/>
    </source>
</evidence>
<dbReference type="EMBL" id="JAAIYO010000002">
    <property type="protein sequence ID" value="MBE4748710.1"/>
    <property type="molecule type" value="Genomic_DNA"/>
</dbReference>
<accession>A0ABR9PLD9</accession>
<comment type="domain">
    <text evidence="6">Has three domains with a flexible linker between the domains II and III and assumes an 'L' shape. Domain III is highly mobile and contacts RuvB.</text>
</comment>
<keyword evidence="4 6" id="KW-0233">DNA recombination</keyword>
<dbReference type="InterPro" id="IPR000085">
    <property type="entry name" value="RuvA"/>
</dbReference>
<dbReference type="Gene3D" id="2.40.50.140">
    <property type="entry name" value="Nucleic acid-binding proteins"/>
    <property type="match status" value="1"/>
</dbReference>
<keyword evidence="5 6" id="KW-0234">DNA repair</keyword>
<evidence type="ECO:0000259" key="7">
    <source>
        <dbReference type="Pfam" id="PF01330"/>
    </source>
</evidence>
<dbReference type="RefSeq" id="WP_193348082.1">
    <property type="nucleotide sequence ID" value="NZ_CBCSIP010000017.1"/>
</dbReference>
<dbReference type="Gene3D" id="1.10.8.10">
    <property type="entry name" value="DNA helicase RuvA subunit, C-terminal domain"/>
    <property type="match status" value="1"/>
</dbReference>
<dbReference type="HAMAP" id="MF_00031">
    <property type="entry name" value="DNA_HJ_migration_RuvA"/>
    <property type="match status" value="1"/>
</dbReference>
<keyword evidence="2 6" id="KW-0227">DNA damage</keyword>
<comment type="caution">
    <text evidence="9">The sequence shown here is derived from an EMBL/GenBank/DDBJ whole genome shotgun (WGS) entry which is preliminary data.</text>
</comment>
<feature type="domain" description="Holliday junction DNA helicase RuvA C-terminal" evidence="8">
    <location>
        <begin position="157"/>
        <end position="201"/>
    </location>
</feature>
<feature type="region of interest" description="Domain I" evidence="6">
    <location>
        <begin position="1"/>
        <end position="64"/>
    </location>
</feature>
<protein>
    <recommendedName>
        <fullName evidence="6">Holliday junction branch migration complex subunit RuvA</fullName>
    </recommendedName>
</protein>
<dbReference type="InterPro" id="IPR011114">
    <property type="entry name" value="RuvA_C"/>
</dbReference>
<gene>
    <name evidence="6 9" type="primary">ruvA</name>
    <name evidence="9" type="ORF">G4177_11105</name>
</gene>
<dbReference type="InterPro" id="IPR010994">
    <property type="entry name" value="RuvA_2-like"/>
</dbReference>
<keyword evidence="3 6" id="KW-0238">DNA-binding</keyword>